<organism evidence="2 3">
    <name type="scientific">Lepraria neglecta</name>
    <dbReference type="NCBI Taxonomy" id="209136"/>
    <lineage>
        <taxon>Eukaryota</taxon>
        <taxon>Fungi</taxon>
        <taxon>Dikarya</taxon>
        <taxon>Ascomycota</taxon>
        <taxon>Pezizomycotina</taxon>
        <taxon>Lecanoromycetes</taxon>
        <taxon>OSLEUM clade</taxon>
        <taxon>Lecanoromycetidae</taxon>
        <taxon>Lecanorales</taxon>
        <taxon>Lecanorineae</taxon>
        <taxon>Stereocaulaceae</taxon>
        <taxon>Lepraria</taxon>
    </lineage>
</organism>
<dbReference type="PROSITE" id="PS50297">
    <property type="entry name" value="ANK_REP_REGION"/>
    <property type="match status" value="1"/>
</dbReference>
<dbReference type="PROSITE" id="PS50088">
    <property type="entry name" value="ANK_REPEAT"/>
    <property type="match status" value="1"/>
</dbReference>
<evidence type="ECO:0000313" key="2">
    <source>
        <dbReference type="EMBL" id="KAK3167526.1"/>
    </source>
</evidence>
<name>A0AAD9YY94_9LECA</name>
<dbReference type="EMBL" id="JASNWA010000011">
    <property type="protein sequence ID" value="KAK3167526.1"/>
    <property type="molecule type" value="Genomic_DNA"/>
</dbReference>
<proteinExistence type="predicted"/>
<sequence>MAWRLKTILDGCKGLLTDLQNLVTRYQRLGAQAKYTWDRMRWGNEDLAEIRGPPVSIITLLGAFISTSQRSVEQNLDMFIEELRVQTVDSLSANDKVVLRTIRKELENIGVDVAAFEGNRDFIFEWLVQAVQTGAFEEQKARAAPITSGKDKRVPHNAALIAGIPRPKRRILNAIDMGEFAKASKILNDEASSRLLDQETMDTALFTASRGNENLVEALLERGANLRVVREGKTMLTNAIEGGHIPSVEFLIQKGIDLDQCHGGFGNRSALRASLKYEPILRILLAAGADTSVEYKDEDILER</sequence>
<evidence type="ECO:0000256" key="1">
    <source>
        <dbReference type="PROSITE-ProRule" id="PRU00023"/>
    </source>
</evidence>
<keyword evidence="3" id="KW-1185">Reference proteome</keyword>
<reference evidence="2" key="1">
    <citation type="submission" date="2022-11" db="EMBL/GenBank/DDBJ databases">
        <title>Chromosomal genome sequence assembly and mating type (MAT) locus characterization of the leprose asexual lichenized fungus Lepraria neglecta (Nyl.) Erichsen.</title>
        <authorList>
            <person name="Allen J.L."/>
            <person name="Pfeffer B."/>
        </authorList>
    </citation>
    <scope>NUCLEOTIDE SEQUENCE</scope>
    <source>
        <strain evidence="2">Allen 5258</strain>
    </source>
</reference>
<comment type="caution">
    <text evidence="2">The sequence shown here is derived from an EMBL/GenBank/DDBJ whole genome shotgun (WGS) entry which is preliminary data.</text>
</comment>
<dbReference type="SMART" id="SM00248">
    <property type="entry name" value="ANK"/>
    <property type="match status" value="2"/>
</dbReference>
<evidence type="ECO:0000313" key="3">
    <source>
        <dbReference type="Proteomes" id="UP001276659"/>
    </source>
</evidence>
<dbReference type="Gene3D" id="1.25.40.20">
    <property type="entry name" value="Ankyrin repeat-containing domain"/>
    <property type="match status" value="1"/>
</dbReference>
<keyword evidence="1" id="KW-0040">ANK repeat</keyword>
<dbReference type="SUPFAM" id="SSF48403">
    <property type="entry name" value="Ankyrin repeat"/>
    <property type="match status" value="1"/>
</dbReference>
<dbReference type="InterPro" id="IPR036770">
    <property type="entry name" value="Ankyrin_rpt-contain_sf"/>
</dbReference>
<gene>
    <name evidence="2" type="ORF">OEA41_010653</name>
</gene>
<dbReference type="Pfam" id="PF12796">
    <property type="entry name" value="Ank_2"/>
    <property type="match status" value="1"/>
</dbReference>
<feature type="repeat" description="ANK" evidence="1">
    <location>
        <begin position="231"/>
        <end position="263"/>
    </location>
</feature>
<dbReference type="InterPro" id="IPR002110">
    <property type="entry name" value="Ankyrin_rpt"/>
</dbReference>
<evidence type="ECO:0008006" key="4">
    <source>
        <dbReference type="Google" id="ProtNLM"/>
    </source>
</evidence>
<accession>A0AAD9YY94</accession>
<dbReference type="Proteomes" id="UP001276659">
    <property type="component" value="Unassembled WGS sequence"/>
</dbReference>
<dbReference type="AlphaFoldDB" id="A0AAD9YY94"/>
<protein>
    <recommendedName>
        <fullName evidence="4">Ankyrin</fullName>
    </recommendedName>
</protein>